<proteinExistence type="predicted"/>
<dbReference type="Proteomes" id="UP000189739">
    <property type="component" value="Unassembled WGS sequence"/>
</dbReference>
<feature type="signal peptide" evidence="1">
    <location>
        <begin position="1"/>
        <end position="20"/>
    </location>
</feature>
<dbReference type="RefSeq" id="WP_078349248.1">
    <property type="nucleotide sequence ID" value="NZ_MBTF01000023.1"/>
</dbReference>
<sequence length="535" mass="60475">MKKLLISSVVLLATMGAAKAQSVYQPYNFQFYQKLDAEVYSTKTRVHSSMKPFYSDNPLLKAKFDSILNYGVVKDGAYAKIFNEHLIDSKSSDATFYADLLPDFNIGRDFSGKKTTYYNSLGLQIGGTAGSKFSYSIEGYLNSMKAPDYLDTYISQVGIVPGMAYARRVNGKADVYNWSYITATASYSPYKFINLSIGRDKTFIGDGYRSVFLSDNSSPAPFFRVTADVGNVKYMAMWAMYHDPANTSSIGQDRTKFGVFHYLDWNVSNRLSFGFFDSVIWASKDETGHQRGFDFAYINPFIFLRPVEASSGSPDNALIGLTSKYKVVDGLTLYGQFGLDEFESKNFFHNPGNYRNKFAWQLGLRGADLFGVKNLNYLAETSTARPYTYSERSSIINYTANSEMLAHPFGANFREYVGLLNYAYKRFNFMGEADYGHYGLDINNLNYGKNPFLNYQNPAKVDGNYIGQGLTTNMIYLQGKVAFLLNPKYNLRLELGGIYRSEKNDEFHDKTGMITFGIRSSFRDLHSDIVSFKSH</sequence>
<gene>
    <name evidence="2" type="ORF">BC343_07740</name>
</gene>
<evidence type="ECO:0000313" key="3">
    <source>
        <dbReference type="Proteomes" id="UP000189739"/>
    </source>
</evidence>
<organism evidence="2 3">
    <name type="scientific">Mucilaginibacter pedocola</name>
    <dbReference type="NCBI Taxonomy" id="1792845"/>
    <lineage>
        <taxon>Bacteria</taxon>
        <taxon>Pseudomonadati</taxon>
        <taxon>Bacteroidota</taxon>
        <taxon>Sphingobacteriia</taxon>
        <taxon>Sphingobacteriales</taxon>
        <taxon>Sphingobacteriaceae</taxon>
        <taxon>Mucilaginibacter</taxon>
    </lineage>
</organism>
<dbReference type="EMBL" id="MBTF01000023">
    <property type="protein sequence ID" value="OOQ58550.1"/>
    <property type="molecule type" value="Genomic_DNA"/>
</dbReference>
<reference evidence="2 3" key="1">
    <citation type="submission" date="2016-07" db="EMBL/GenBank/DDBJ databases">
        <title>Genomic analysis of zinc-resistant bacterium Mucilaginibacter pedocola TBZ30.</title>
        <authorList>
            <person name="Huang J."/>
            <person name="Tang J."/>
        </authorList>
    </citation>
    <scope>NUCLEOTIDE SEQUENCE [LARGE SCALE GENOMIC DNA]</scope>
    <source>
        <strain evidence="2 3">TBZ30</strain>
    </source>
</reference>
<evidence type="ECO:0000256" key="1">
    <source>
        <dbReference type="SAM" id="SignalP"/>
    </source>
</evidence>
<evidence type="ECO:0000313" key="2">
    <source>
        <dbReference type="EMBL" id="OOQ58550.1"/>
    </source>
</evidence>
<dbReference type="AlphaFoldDB" id="A0A1S9PC73"/>
<protein>
    <submittedName>
        <fullName evidence="2">Gliding motility protein RemB</fullName>
    </submittedName>
</protein>
<comment type="caution">
    <text evidence="2">The sequence shown here is derived from an EMBL/GenBank/DDBJ whole genome shotgun (WGS) entry which is preliminary data.</text>
</comment>
<keyword evidence="1" id="KW-0732">Signal</keyword>
<name>A0A1S9PC73_9SPHI</name>
<dbReference type="STRING" id="1792845.BC343_07740"/>
<keyword evidence="3" id="KW-1185">Reference proteome</keyword>
<dbReference type="OrthoDB" id="9808260at2"/>
<feature type="chain" id="PRO_5012684602" evidence="1">
    <location>
        <begin position="21"/>
        <end position="535"/>
    </location>
</feature>
<accession>A0A1S9PC73</accession>